<dbReference type="GO" id="GO:0005524">
    <property type="term" value="F:ATP binding"/>
    <property type="evidence" value="ECO:0007669"/>
    <property type="project" value="InterPro"/>
</dbReference>
<dbReference type="InterPro" id="IPR027417">
    <property type="entry name" value="P-loop_NTPase"/>
</dbReference>
<dbReference type="InterPro" id="IPR003439">
    <property type="entry name" value="ABC_transporter-like_ATP-bd"/>
</dbReference>
<name>A0A383DHP2_9ZZZZ</name>
<evidence type="ECO:0000313" key="3">
    <source>
        <dbReference type="EMBL" id="SVE43833.1"/>
    </source>
</evidence>
<feature type="non-terminal residue" evidence="3">
    <location>
        <position position="1"/>
    </location>
</feature>
<gene>
    <name evidence="3" type="ORF">METZ01_LOCUS496687</name>
</gene>
<evidence type="ECO:0000256" key="1">
    <source>
        <dbReference type="ARBA" id="ARBA00005417"/>
    </source>
</evidence>
<organism evidence="3">
    <name type="scientific">marine metagenome</name>
    <dbReference type="NCBI Taxonomy" id="408172"/>
    <lineage>
        <taxon>unclassified sequences</taxon>
        <taxon>metagenomes</taxon>
        <taxon>ecological metagenomes</taxon>
    </lineage>
</organism>
<dbReference type="PANTHER" id="PTHR42798">
    <property type="entry name" value="LIPOPROTEIN-RELEASING SYSTEM ATP-BINDING PROTEIN LOLD"/>
    <property type="match status" value="1"/>
</dbReference>
<dbReference type="EMBL" id="UINC01217296">
    <property type="protein sequence ID" value="SVE43833.1"/>
    <property type="molecule type" value="Genomic_DNA"/>
</dbReference>
<proteinExistence type="inferred from homology"/>
<reference evidence="3" key="1">
    <citation type="submission" date="2018-05" db="EMBL/GenBank/DDBJ databases">
        <authorList>
            <person name="Lanie J.A."/>
            <person name="Ng W.-L."/>
            <person name="Kazmierczak K.M."/>
            <person name="Andrzejewski T.M."/>
            <person name="Davidsen T.M."/>
            <person name="Wayne K.J."/>
            <person name="Tettelin H."/>
            <person name="Glass J.I."/>
            <person name="Rusch D."/>
            <person name="Podicherti R."/>
            <person name="Tsui H.-C.T."/>
            <person name="Winkler M.E."/>
        </authorList>
    </citation>
    <scope>NUCLEOTIDE SEQUENCE</scope>
</reference>
<dbReference type="GO" id="GO:0016887">
    <property type="term" value="F:ATP hydrolysis activity"/>
    <property type="evidence" value="ECO:0007669"/>
    <property type="project" value="InterPro"/>
</dbReference>
<feature type="domain" description="ABC transporter" evidence="2">
    <location>
        <begin position="3"/>
        <end position="105"/>
    </location>
</feature>
<dbReference type="Pfam" id="PF00005">
    <property type="entry name" value="ABC_tran"/>
    <property type="match status" value="1"/>
</dbReference>
<comment type="similarity">
    <text evidence="1">Belongs to the ABC transporter superfamily.</text>
</comment>
<dbReference type="Gene3D" id="3.40.50.300">
    <property type="entry name" value="P-loop containing nucleotide triphosphate hydrolases"/>
    <property type="match status" value="1"/>
</dbReference>
<accession>A0A383DHP2</accession>
<evidence type="ECO:0000259" key="2">
    <source>
        <dbReference type="Pfam" id="PF00005"/>
    </source>
</evidence>
<sequence>VIDDIDISLEAGKIVTIMGKSGAGKSTLLNILSTLDNPDQGTLKINGNNIRSYSDNDISYLRNYYIGFVFQFHHLLPDFTVFENILMPQWINKKNSKVNWALELLDSL</sequence>
<protein>
    <recommendedName>
        <fullName evidence="2">ABC transporter domain-containing protein</fullName>
    </recommendedName>
</protein>
<dbReference type="SUPFAM" id="SSF52540">
    <property type="entry name" value="P-loop containing nucleoside triphosphate hydrolases"/>
    <property type="match status" value="1"/>
</dbReference>
<feature type="non-terminal residue" evidence="3">
    <location>
        <position position="108"/>
    </location>
</feature>
<dbReference type="PANTHER" id="PTHR42798:SF7">
    <property type="entry name" value="ALPHA-D-RIBOSE 1-METHYLPHOSPHONATE 5-TRIPHOSPHATE SYNTHASE SUBUNIT PHNL"/>
    <property type="match status" value="1"/>
</dbReference>
<dbReference type="AlphaFoldDB" id="A0A383DHP2"/>